<evidence type="ECO:0000313" key="1">
    <source>
        <dbReference type="EMBL" id="CCD54156.1"/>
    </source>
</evidence>
<protein>
    <submittedName>
        <fullName evidence="1">Uncharacterized protein</fullName>
    </submittedName>
</protein>
<dbReference type="HOGENOM" id="CLU_2061152_0_0_1"/>
<dbReference type="EMBL" id="FQ790350">
    <property type="protein sequence ID" value="CCD54156.1"/>
    <property type="molecule type" value="Genomic_DNA"/>
</dbReference>
<gene>
    <name evidence="1" type="ORF">BofuT4_P128560.1</name>
</gene>
<name>G2YRA8_BOTF4</name>
<evidence type="ECO:0000313" key="2">
    <source>
        <dbReference type="Proteomes" id="UP000008177"/>
    </source>
</evidence>
<dbReference type="InParanoid" id="G2YRA8"/>
<reference evidence="2" key="1">
    <citation type="journal article" date="2011" name="PLoS Genet.">
        <title>Genomic analysis of the necrotrophic fungal pathogens Sclerotinia sclerotiorum and Botrytis cinerea.</title>
        <authorList>
            <person name="Amselem J."/>
            <person name="Cuomo C.A."/>
            <person name="van Kan J.A."/>
            <person name="Viaud M."/>
            <person name="Benito E.P."/>
            <person name="Couloux A."/>
            <person name="Coutinho P.M."/>
            <person name="de Vries R.P."/>
            <person name="Dyer P.S."/>
            <person name="Fillinger S."/>
            <person name="Fournier E."/>
            <person name="Gout L."/>
            <person name="Hahn M."/>
            <person name="Kohn L."/>
            <person name="Lapalu N."/>
            <person name="Plummer K.M."/>
            <person name="Pradier J.M."/>
            <person name="Quevillon E."/>
            <person name="Sharon A."/>
            <person name="Simon A."/>
            <person name="ten Have A."/>
            <person name="Tudzynski B."/>
            <person name="Tudzynski P."/>
            <person name="Wincker P."/>
            <person name="Andrew M."/>
            <person name="Anthouard V."/>
            <person name="Beever R.E."/>
            <person name="Beffa R."/>
            <person name="Benoit I."/>
            <person name="Bouzid O."/>
            <person name="Brault B."/>
            <person name="Chen Z."/>
            <person name="Choquer M."/>
            <person name="Collemare J."/>
            <person name="Cotton P."/>
            <person name="Danchin E.G."/>
            <person name="Da Silva C."/>
            <person name="Gautier A."/>
            <person name="Giraud C."/>
            <person name="Giraud T."/>
            <person name="Gonzalez C."/>
            <person name="Grossetete S."/>
            <person name="Guldener U."/>
            <person name="Henrissat B."/>
            <person name="Howlett B.J."/>
            <person name="Kodira C."/>
            <person name="Kretschmer M."/>
            <person name="Lappartient A."/>
            <person name="Leroch M."/>
            <person name="Levis C."/>
            <person name="Mauceli E."/>
            <person name="Neuveglise C."/>
            <person name="Oeser B."/>
            <person name="Pearson M."/>
            <person name="Poulain J."/>
            <person name="Poussereau N."/>
            <person name="Quesneville H."/>
            <person name="Rascle C."/>
            <person name="Schumacher J."/>
            <person name="Segurens B."/>
            <person name="Sexton A."/>
            <person name="Silva E."/>
            <person name="Sirven C."/>
            <person name="Soanes D.M."/>
            <person name="Talbot N.J."/>
            <person name="Templeton M."/>
            <person name="Yandava C."/>
            <person name="Yarden O."/>
            <person name="Zeng Q."/>
            <person name="Rollins J.A."/>
            <person name="Lebrun M.H."/>
            <person name="Dickman M."/>
        </authorList>
    </citation>
    <scope>NUCLEOTIDE SEQUENCE [LARGE SCALE GENOMIC DNA]</scope>
    <source>
        <strain evidence="2">T4</strain>
    </source>
</reference>
<dbReference type="Proteomes" id="UP000008177">
    <property type="component" value="Unplaced contigs"/>
</dbReference>
<accession>G2YRA8</accession>
<proteinExistence type="predicted"/>
<sequence>MSLKCSLKKCFKSGFKRGAKYGFKTDFITTFKINLKHNKKTDSIDYYYMTSDCINFLNIQKEILKRKIMKTSILDEIITKYMDTSKYDPISELASNAGVASILRWAQTKLSHLGSITEL</sequence>
<dbReference type="OrthoDB" id="3491010at2759"/>
<dbReference type="AlphaFoldDB" id="G2YRA8"/>
<organism evidence="1 2">
    <name type="scientific">Botryotinia fuckeliana (strain T4)</name>
    <name type="common">Noble rot fungus</name>
    <name type="synonym">Botrytis cinerea</name>
    <dbReference type="NCBI Taxonomy" id="999810"/>
    <lineage>
        <taxon>Eukaryota</taxon>
        <taxon>Fungi</taxon>
        <taxon>Dikarya</taxon>
        <taxon>Ascomycota</taxon>
        <taxon>Pezizomycotina</taxon>
        <taxon>Leotiomycetes</taxon>
        <taxon>Helotiales</taxon>
        <taxon>Sclerotiniaceae</taxon>
        <taxon>Botrytis</taxon>
    </lineage>
</organism>